<dbReference type="AlphaFoldDB" id="A0A6M1T0I9"/>
<gene>
    <name evidence="3" type="ORF">G3569_03700</name>
</gene>
<dbReference type="RefSeq" id="WP_165266215.1">
    <property type="nucleotide sequence ID" value="NZ_JAALLS010000003.1"/>
</dbReference>
<feature type="transmembrane region" description="Helical" evidence="1">
    <location>
        <begin position="52"/>
        <end position="74"/>
    </location>
</feature>
<feature type="transmembrane region" description="Helical" evidence="1">
    <location>
        <begin position="27"/>
        <end position="46"/>
    </location>
</feature>
<evidence type="ECO:0000259" key="2">
    <source>
        <dbReference type="SMART" id="SM00850"/>
    </source>
</evidence>
<name>A0A6M1T0I9_9BACT</name>
<dbReference type="EMBL" id="JAALLS010000003">
    <property type="protein sequence ID" value="NGP87449.1"/>
    <property type="molecule type" value="Genomic_DNA"/>
</dbReference>
<evidence type="ECO:0000313" key="4">
    <source>
        <dbReference type="Proteomes" id="UP000479132"/>
    </source>
</evidence>
<organism evidence="3 4">
    <name type="scientific">Fodinibius halophilus</name>
    <dbReference type="NCBI Taxonomy" id="1736908"/>
    <lineage>
        <taxon>Bacteria</taxon>
        <taxon>Pseudomonadati</taxon>
        <taxon>Balneolota</taxon>
        <taxon>Balneolia</taxon>
        <taxon>Balneolales</taxon>
        <taxon>Balneolaceae</taxon>
        <taxon>Fodinibius</taxon>
    </lineage>
</organism>
<feature type="domain" description="HTH LytTR-type" evidence="2">
    <location>
        <begin position="185"/>
        <end position="267"/>
    </location>
</feature>
<keyword evidence="4" id="KW-1185">Reference proteome</keyword>
<reference evidence="3 4" key="1">
    <citation type="submission" date="2020-02" db="EMBL/GenBank/DDBJ databases">
        <title>Aliifodinibius halophilus 2W32, complete genome.</title>
        <authorList>
            <person name="Li Y."/>
            <person name="Wu S."/>
        </authorList>
    </citation>
    <scope>NUCLEOTIDE SEQUENCE [LARGE SCALE GENOMIC DNA]</scope>
    <source>
        <strain evidence="3 4">2W32</strain>
    </source>
</reference>
<dbReference type="SMART" id="SM00850">
    <property type="entry name" value="LytTR"/>
    <property type="match status" value="1"/>
</dbReference>
<dbReference type="InterPro" id="IPR007492">
    <property type="entry name" value="LytTR_DNA-bd_dom"/>
</dbReference>
<evidence type="ECO:0000313" key="3">
    <source>
        <dbReference type="EMBL" id="NGP87449.1"/>
    </source>
</evidence>
<keyword evidence="1" id="KW-1133">Transmembrane helix</keyword>
<dbReference type="GO" id="GO:0003677">
    <property type="term" value="F:DNA binding"/>
    <property type="evidence" value="ECO:0007669"/>
    <property type="project" value="InterPro"/>
</dbReference>
<comment type="caution">
    <text evidence="3">The sequence shown here is derived from an EMBL/GenBank/DDBJ whole genome shotgun (WGS) entry which is preliminary data.</text>
</comment>
<feature type="transmembrane region" description="Helical" evidence="1">
    <location>
        <begin position="94"/>
        <end position="114"/>
    </location>
</feature>
<feature type="transmembrane region" description="Helical" evidence="1">
    <location>
        <begin position="126"/>
        <end position="149"/>
    </location>
</feature>
<dbReference type="Gene3D" id="2.40.50.1020">
    <property type="entry name" value="LytTr DNA-binding domain"/>
    <property type="match status" value="1"/>
</dbReference>
<dbReference type="Proteomes" id="UP000479132">
    <property type="component" value="Unassembled WGS sequence"/>
</dbReference>
<keyword evidence="1" id="KW-0812">Transmembrane</keyword>
<proteinExistence type="predicted"/>
<evidence type="ECO:0000256" key="1">
    <source>
        <dbReference type="SAM" id="Phobius"/>
    </source>
</evidence>
<sequence length="278" mass="32170">MKTIFPDIFYQPYPCDLSHTQKAKSTFVISFFVFAFLFLFAPFGLAELDINYRLYICLGYGCTSAAAIALNYYLIQPVLPNLFKESTWTVGYQILWIGWILFTISIFNSIYSAWVETAPFSFSQLLISIFYVALVGIFPVTALILVDYLRLYRKHANRAEELQHKLSALSSANGNTLTFISENKNERLQLKPDELLYLTSADNYVEIVYRINSDLKRSLLRGTLKGFEDQLKETGVIRCHRSYIVISLTSRQYFGERSRLLFKTSWHRFFCSGLPFLC</sequence>
<accession>A0A6M1T0I9</accession>
<keyword evidence="1" id="KW-0472">Membrane</keyword>
<dbReference type="Pfam" id="PF04397">
    <property type="entry name" value="LytTR"/>
    <property type="match status" value="1"/>
</dbReference>
<protein>
    <recommendedName>
        <fullName evidence="2">HTH LytTR-type domain-containing protein</fullName>
    </recommendedName>
</protein>